<accession>A0A6P3A6Y7</accession>
<dbReference type="AlphaFoldDB" id="A0A6P3A6Y7"/>
<feature type="region of interest" description="Disordered" evidence="1">
    <location>
        <begin position="1"/>
        <end position="36"/>
    </location>
</feature>
<feature type="compositionally biased region" description="Basic and acidic residues" evidence="1">
    <location>
        <begin position="7"/>
        <end position="36"/>
    </location>
</feature>
<evidence type="ECO:0000313" key="2">
    <source>
        <dbReference type="EMBL" id="VWD42684.1"/>
    </source>
</evidence>
<protein>
    <submittedName>
        <fullName evidence="2">Uncharacterized protein</fullName>
    </submittedName>
</protein>
<evidence type="ECO:0000313" key="3">
    <source>
        <dbReference type="Proteomes" id="UP000494109"/>
    </source>
</evidence>
<dbReference type="EMBL" id="CABVQS010000022">
    <property type="protein sequence ID" value="VWD42684.1"/>
    <property type="molecule type" value="Genomic_DNA"/>
</dbReference>
<proteinExistence type="predicted"/>
<dbReference type="Proteomes" id="UP000494109">
    <property type="component" value="Unassembled WGS sequence"/>
</dbReference>
<sequence length="215" mass="23241">MHGPRPRAGEDREGAREDLRQIGRVEQRVRERGESREHVALGRQLVQAPVAAAEFAPCVDARDHQHRDRIRVGLCHRGRDIGHPRPGDDEADARPARDACIAVGHEAGPLFVARRHVADRRCGETAIELDGMHAGNAEHAFDAVAFEEVDERFAAGAGAGVAGRCRGLAGPGDGGNGGGMVHGSWCVDWEGEWPEPQTRGHDADCRRRSGVPTID</sequence>
<feature type="region of interest" description="Disordered" evidence="1">
    <location>
        <begin position="194"/>
        <end position="215"/>
    </location>
</feature>
<gene>
    <name evidence="2" type="ORF">BCO71033_04712</name>
</gene>
<organism evidence="2 3">
    <name type="scientific">Burkholderia contaminans</name>
    <dbReference type="NCBI Taxonomy" id="488447"/>
    <lineage>
        <taxon>Bacteria</taxon>
        <taxon>Pseudomonadati</taxon>
        <taxon>Pseudomonadota</taxon>
        <taxon>Betaproteobacteria</taxon>
        <taxon>Burkholderiales</taxon>
        <taxon>Burkholderiaceae</taxon>
        <taxon>Burkholderia</taxon>
        <taxon>Burkholderia cepacia complex</taxon>
    </lineage>
</organism>
<evidence type="ECO:0000256" key="1">
    <source>
        <dbReference type="SAM" id="MobiDB-lite"/>
    </source>
</evidence>
<reference evidence="2 3" key="1">
    <citation type="submission" date="2019-09" db="EMBL/GenBank/DDBJ databases">
        <authorList>
            <person name="Depoorter E."/>
        </authorList>
    </citation>
    <scope>NUCLEOTIDE SEQUENCE [LARGE SCALE GENOMIC DNA]</scope>
    <source>
        <strain evidence="2">R-71033</strain>
    </source>
</reference>
<name>A0A6P3A6Y7_9BURK</name>
<feature type="compositionally biased region" description="Basic and acidic residues" evidence="1">
    <location>
        <begin position="198"/>
        <end position="207"/>
    </location>
</feature>